<dbReference type="Pfam" id="PF00296">
    <property type="entry name" value="Bac_luciferase"/>
    <property type="match status" value="1"/>
</dbReference>
<proteinExistence type="predicted"/>
<evidence type="ECO:0000259" key="1">
    <source>
        <dbReference type="Pfam" id="PF00296"/>
    </source>
</evidence>
<dbReference type="PANTHER" id="PTHR43244:SF2">
    <property type="entry name" value="CONSERVED HYPOTHETICAL ALANINE AND PROLINE-RICH PROTEIN"/>
    <property type="match status" value="1"/>
</dbReference>
<evidence type="ECO:0000313" key="3">
    <source>
        <dbReference type="Proteomes" id="UP000515733"/>
    </source>
</evidence>
<organism evidence="2 3">
    <name type="scientific">Denitratisoma oestradiolicum</name>
    <dbReference type="NCBI Taxonomy" id="311182"/>
    <lineage>
        <taxon>Bacteria</taxon>
        <taxon>Pseudomonadati</taxon>
        <taxon>Pseudomonadota</taxon>
        <taxon>Betaproteobacteria</taxon>
        <taxon>Nitrosomonadales</taxon>
        <taxon>Sterolibacteriaceae</taxon>
        <taxon>Denitratisoma</taxon>
    </lineage>
</organism>
<sequence length="344" mass="37269">MKIDAPLNVANALEAGPLARDLEARGFDGAYTFDGRTDPFLPLAFAAEHTQRMELITAIAVAFARNPMVVAQLGNDLQTLSKGRFILGLGSQIKVHIEKRFSMPWSAPAARMREFVLALRAIWEGWQKGTPLNFRGEFYTHTLMPPLLAPPPNPYGPPRVFLAGVGPAMTEVAGEVADGYLVHPFHSAAYLEQLALPALDRGLAKRGSKREDMEISCQILVGAGRNSAELEQARDAMRAQVAFYASTPAYLPVLESVDRAGLHGELNALSKQGRWAEMATRIDDELLDAVAIIGTPEEAAQAIVSRYRGTMDRISPTGYIADPTLAAEVVSALGRAMNTSKETA</sequence>
<dbReference type="InterPro" id="IPR036661">
    <property type="entry name" value="Luciferase-like_sf"/>
</dbReference>
<dbReference type="Gene3D" id="3.20.20.30">
    <property type="entry name" value="Luciferase-like domain"/>
    <property type="match status" value="1"/>
</dbReference>
<protein>
    <recommendedName>
        <fullName evidence="1">Luciferase-like domain-containing protein</fullName>
    </recommendedName>
</protein>
<accession>A0A6S6XVY0</accession>
<dbReference type="GO" id="GO:0016705">
    <property type="term" value="F:oxidoreductase activity, acting on paired donors, with incorporation or reduction of molecular oxygen"/>
    <property type="evidence" value="ECO:0007669"/>
    <property type="project" value="InterPro"/>
</dbReference>
<keyword evidence="3" id="KW-1185">Reference proteome</keyword>
<dbReference type="RefSeq" id="WP_145770751.1">
    <property type="nucleotide sequence ID" value="NZ_LR778301.1"/>
</dbReference>
<dbReference type="PANTHER" id="PTHR43244">
    <property type="match status" value="1"/>
</dbReference>
<dbReference type="Proteomes" id="UP000515733">
    <property type="component" value="Chromosome"/>
</dbReference>
<feature type="domain" description="Luciferase-like" evidence="1">
    <location>
        <begin position="15"/>
        <end position="309"/>
    </location>
</feature>
<dbReference type="InterPro" id="IPR050564">
    <property type="entry name" value="F420-G6PD/mer"/>
</dbReference>
<reference evidence="2 3" key="1">
    <citation type="submission" date="2020-03" db="EMBL/GenBank/DDBJ databases">
        <authorList>
            <consortium name="Genoscope - CEA"/>
            <person name="William W."/>
        </authorList>
    </citation>
    <scope>NUCLEOTIDE SEQUENCE [LARGE SCALE GENOMIC DNA]</scope>
    <source>
        <strain evidence="3">DSM 16959</strain>
    </source>
</reference>
<dbReference type="CDD" id="cd01097">
    <property type="entry name" value="Tetrahydromethanopterin_reductase"/>
    <property type="match status" value="1"/>
</dbReference>
<dbReference type="NCBIfam" id="TIGR03617">
    <property type="entry name" value="F420_MSMEG_2256"/>
    <property type="match status" value="1"/>
</dbReference>
<gene>
    <name evidence="2" type="ORF">DENOEST_3050</name>
</gene>
<dbReference type="AlphaFoldDB" id="A0A6S6XVY0"/>
<dbReference type="SUPFAM" id="SSF51679">
    <property type="entry name" value="Bacterial luciferase-like"/>
    <property type="match status" value="1"/>
</dbReference>
<dbReference type="InterPro" id="IPR019919">
    <property type="entry name" value="Lucif-like_OxRdtase_MSMEG_2256"/>
</dbReference>
<name>A0A6S6XVY0_9PROT</name>
<dbReference type="InterPro" id="IPR011251">
    <property type="entry name" value="Luciferase-like_dom"/>
</dbReference>
<dbReference type="OrthoDB" id="9814695at2"/>
<dbReference type="EMBL" id="LR778301">
    <property type="protein sequence ID" value="CAB1370204.1"/>
    <property type="molecule type" value="Genomic_DNA"/>
</dbReference>
<evidence type="ECO:0000313" key="2">
    <source>
        <dbReference type="EMBL" id="CAB1370204.1"/>
    </source>
</evidence>
<dbReference type="KEGG" id="doe:DENOEST_3050"/>